<protein>
    <submittedName>
        <fullName evidence="3">PDZ domain-containing protein</fullName>
    </submittedName>
</protein>
<feature type="transmembrane region" description="Helical" evidence="1">
    <location>
        <begin position="111"/>
        <end position="130"/>
    </location>
</feature>
<keyword evidence="1" id="KW-0812">Transmembrane</keyword>
<dbReference type="InterPro" id="IPR036034">
    <property type="entry name" value="PDZ_sf"/>
</dbReference>
<proteinExistence type="predicted"/>
<feature type="domain" description="PDZ" evidence="2">
    <location>
        <begin position="317"/>
        <end position="349"/>
    </location>
</feature>
<dbReference type="Proteomes" id="UP000193834">
    <property type="component" value="Unassembled WGS sequence"/>
</dbReference>
<keyword evidence="1" id="KW-1133">Transmembrane helix</keyword>
<sequence>MDAAVEVILEWLSRVGFACLQMLLSPFYWLSILLIAIHYRRQMLLERRLFAVKMHSWIQQTWRAWLGGLVAGVLVSAAAIGLGVHVTPSIMFLIWGISVLLLFIRVRMLCLAYSGGIVALLHVALGWFPAFSPEGMVGTVVQDLRTLNPAGLLILIALLHAAEAFLIRKQAAAFATPLFMESKRGSVMGAYRMQTMWPIPLLVFMPSAANAGELLPWQPLLSGDLWALGWMLMAFPVMIGFSEVTYAYLPQEKANVTSSRLFMYAAALLAVSLLANWWSPLIVVAAIVAIGMHEWMIWWSRQQESNHSPLFTHSGSGLRVQAVLPNSPAAEMGIMAGERITKVNGYSIRTKADLHQALSTSAMYKLEVYNLNGEVKFVQRALYDKEHYQLGVLLAPDDDVTYIADTKPVSIIRWFKSPWKRHRSERASSDTTLNQSS</sequence>
<evidence type="ECO:0000313" key="4">
    <source>
        <dbReference type="Proteomes" id="UP000193834"/>
    </source>
</evidence>
<organism evidence="3 4">
    <name type="scientific">Paenibacillus aquistagni</name>
    <dbReference type="NCBI Taxonomy" id="1852522"/>
    <lineage>
        <taxon>Bacteria</taxon>
        <taxon>Bacillati</taxon>
        <taxon>Bacillota</taxon>
        <taxon>Bacilli</taxon>
        <taxon>Bacillales</taxon>
        <taxon>Paenibacillaceae</taxon>
        <taxon>Paenibacillus</taxon>
    </lineage>
</organism>
<keyword evidence="4" id="KW-1185">Reference proteome</keyword>
<feature type="transmembrane region" description="Helical" evidence="1">
    <location>
        <begin position="60"/>
        <end position="80"/>
    </location>
</feature>
<evidence type="ECO:0000259" key="2">
    <source>
        <dbReference type="PROSITE" id="PS50106"/>
    </source>
</evidence>
<dbReference type="Pfam" id="PF17820">
    <property type="entry name" value="PDZ_6"/>
    <property type="match status" value="1"/>
</dbReference>
<dbReference type="STRING" id="1852522.SAMN06295960_2844"/>
<feature type="transmembrane region" description="Helical" evidence="1">
    <location>
        <begin position="189"/>
        <end position="208"/>
    </location>
</feature>
<keyword evidence="1" id="KW-0472">Membrane</keyword>
<feature type="transmembrane region" description="Helical" evidence="1">
    <location>
        <begin position="150"/>
        <end position="168"/>
    </location>
</feature>
<dbReference type="AlphaFoldDB" id="A0A1X7KY03"/>
<reference evidence="3 4" key="1">
    <citation type="submission" date="2017-04" db="EMBL/GenBank/DDBJ databases">
        <authorList>
            <person name="Afonso C.L."/>
            <person name="Miller P.J."/>
            <person name="Scott M.A."/>
            <person name="Spackman E."/>
            <person name="Goraichik I."/>
            <person name="Dimitrov K.M."/>
            <person name="Suarez D.L."/>
            <person name="Swayne D.E."/>
        </authorList>
    </citation>
    <scope>NUCLEOTIDE SEQUENCE [LARGE SCALE GENOMIC DNA]</scope>
    <source>
        <strain evidence="3 4">11</strain>
    </source>
</reference>
<evidence type="ECO:0000313" key="3">
    <source>
        <dbReference type="EMBL" id="SMG46461.1"/>
    </source>
</evidence>
<dbReference type="PROSITE" id="PS50106">
    <property type="entry name" value="PDZ"/>
    <property type="match status" value="1"/>
</dbReference>
<dbReference type="RefSeq" id="WP_244903401.1">
    <property type="nucleotide sequence ID" value="NZ_FXAZ01000003.1"/>
</dbReference>
<name>A0A1X7KY03_9BACL</name>
<gene>
    <name evidence="3" type="ORF">SAMN06295960_2844</name>
</gene>
<dbReference type="EMBL" id="FXAZ01000003">
    <property type="protein sequence ID" value="SMG46461.1"/>
    <property type="molecule type" value="Genomic_DNA"/>
</dbReference>
<feature type="transmembrane region" description="Helical" evidence="1">
    <location>
        <begin position="228"/>
        <end position="249"/>
    </location>
</feature>
<feature type="transmembrane region" description="Helical" evidence="1">
    <location>
        <begin position="15"/>
        <end position="39"/>
    </location>
</feature>
<evidence type="ECO:0000256" key="1">
    <source>
        <dbReference type="SAM" id="Phobius"/>
    </source>
</evidence>
<dbReference type="InterPro" id="IPR041489">
    <property type="entry name" value="PDZ_6"/>
</dbReference>
<dbReference type="InterPro" id="IPR001478">
    <property type="entry name" value="PDZ"/>
</dbReference>
<accession>A0A1X7KY03</accession>
<dbReference type="SUPFAM" id="SSF50156">
    <property type="entry name" value="PDZ domain-like"/>
    <property type="match status" value="1"/>
</dbReference>
<feature type="transmembrane region" description="Helical" evidence="1">
    <location>
        <begin position="86"/>
        <end position="104"/>
    </location>
</feature>
<dbReference type="Gene3D" id="2.30.42.10">
    <property type="match status" value="1"/>
</dbReference>